<keyword evidence="8" id="KW-1185">Reference proteome</keyword>
<dbReference type="Pfam" id="PF00724">
    <property type="entry name" value="Oxidored_FMN"/>
    <property type="match status" value="1"/>
</dbReference>
<keyword evidence="4" id="KW-0521">NADP</keyword>
<evidence type="ECO:0000256" key="3">
    <source>
        <dbReference type="ARBA" id="ARBA00022643"/>
    </source>
</evidence>
<keyword evidence="3" id="KW-0288">FMN</keyword>
<dbReference type="SUPFAM" id="SSF51395">
    <property type="entry name" value="FMN-linked oxidoreductases"/>
    <property type="match status" value="1"/>
</dbReference>
<reference evidence="7 8" key="1">
    <citation type="submission" date="2020-08" db="EMBL/GenBank/DDBJ databases">
        <title>Genomic Encyclopedia of Type Strains, Phase IV (KMG-IV): sequencing the most valuable type-strain genomes for metagenomic binning, comparative biology and taxonomic classification.</title>
        <authorList>
            <person name="Goeker M."/>
        </authorList>
    </citation>
    <scope>NUCLEOTIDE SEQUENCE [LARGE SCALE GENOMIC DNA]</scope>
    <source>
        <strain evidence="7 8">DSM 25966</strain>
    </source>
</reference>
<evidence type="ECO:0000313" key="8">
    <source>
        <dbReference type="Proteomes" id="UP000553963"/>
    </source>
</evidence>
<organism evidence="7 8">
    <name type="scientific">Kaistia hirudinis</name>
    <dbReference type="NCBI Taxonomy" id="1293440"/>
    <lineage>
        <taxon>Bacteria</taxon>
        <taxon>Pseudomonadati</taxon>
        <taxon>Pseudomonadota</taxon>
        <taxon>Alphaproteobacteria</taxon>
        <taxon>Hyphomicrobiales</taxon>
        <taxon>Kaistiaceae</taxon>
        <taxon>Kaistia</taxon>
    </lineage>
</organism>
<dbReference type="InterPro" id="IPR044152">
    <property type="entry name" value="YqjM-like"/>
</dbReference>
<dbReference type="Gene3D" id="3.20.20.70">
    <property type="entry name" value="Aldolase class I"/>
    <property type="match status" value="1"/>
</dbReference>
<name>A0A840AVQ8_9HYPH</name>
<evidence type="ECO:0000256" key="5">
    <source>
        <dbReference type="ARBA" id="ARBA00023002"/>
    </source>
</evidence>
<keyword evidence="2" id="KW-0285">Flavoprotein</keyword>
<keyword evidence="5" id="KW-0560">Oxidoreductase</keyword>
<evidence type="ECO:0000259" key="6">
    <source>
        <dbReference type="Pfam" id="PF00724"/>
    </source>
</evidence>
<evidence type="ECO:0000313" key="7">
    <source>
        <dbReference type="EMBL" id="MBB3932406.1"/>
    </source>
</evidence>
<comment type="caution">
    <text evidence="7">The sequence shown here is derived from an EMBL/GenBank/DDBJ whole genome shotgun (WGS) entry which is preliminary data.</text>
</comment>
<proteinExistence type="predicted"/>
<dbReference type="EMBL" id="JACIDS010000004">
    <property type="protein sequence ID" value="MBB3932406.1"/>
    <property type="molecule type" value="Genomic_DNA"/>
</dbReference>
<dbReference type="GO" id="GO:0003959">
    <property type="term" value="F:NADPH dehydrogenase activity"/>
    <property type="evidence" value="ECO:0007669"/>
    <property type="project" value="InterPro"/>
</dbReference>
<feature type="domain" description="NADH:flavin oxidoreductase/NADH oxidase N-terminal" evidence="6">
    <location>
        <begin position="4"/>
        <end position="343"/>
    </location>
</feature>
<dbReference type="InterPro" id="IPR001155">
    <property type="entry name" value="OxRdtase_FMN_N"/>
</dbReference>
<dbReference type="RefSeq" id="WP_183400041.1">
    <property type="nucleotide sequence ID" value="NZ_JACIDS010000004.1"/>
</dbReference>
<evidence type="ECO:0000256" key="4">
    <source>
        <dbReference type="ARBA" id="ARBA00022857"/>
    </source>
</evidence>
<evidence type="ECO:0000256" key="1">
    <source>
        <dbReference type="ARBA" id="ARBA00001917"/>
    </source>
</evidence>
<gene>
    <name evidence="7" type="ORF">GGR25_003464</name>
</gene>
<dbReference type="Proteomes" id="UP000553963">
    <property type="component" value="Unassembled WGS sequence"/>
</dbReference>
<dbReference type="GO" id="GO:0010181">
    <property type="term" value="F:FMN binding"/>
    <property type="evidence" value="ECO:0007669"/>
    <property type="project" value="InterPro"/>
</dbReference>
<comment type="cofactor">
    <cofactor evidence="1">
        <name>FMN</name>
        <dbReference type="ChEBI" id="CHEBI:58210"/>
    </cofactor>
</comment>
<dbReference type="AlphaFoldDB" id="A0A840AVQ8"/>
<accession>A0A840AVQ8</accession>
<dbReference type="PANTHER" id="PTHR43303">
    <property type="entry name" value="NADPH DEHYDROGENASE C23G7.10C-RELATED"/>
    <property type="match status" value="1"/>
</dbReference>
<dbReference type="CDD" id="cd02932">
    <property type="entry name" value="OYE_YqiM_FMN"/>
    <property type="match status" value="1"/>
</dbReference>
<protein>
    <submittedName>
        <fullName evidence="7">2,4-dienoyl-CoA reductase-like NADH-dependent reductase (Old Yellow Enzyme family)</fullName>
    </submittedName>
</protein>
<sequence length="366" mass="39433">MTSSLFSPITLGPVTLPNRIAVAPMCMYSSDDGSPSDWHIQHWTQLAISGAAMITFEATGVERRGRISHRCVGLYSDANEAAVAAKLAVARRFAAPGTVFGIQLAHAGRKASTQVPWLGGGPLGKDQDPWQTVGPSAIPFAPGWHVPEALDEAGIEAVIGHFVQAAQRAERAGLDFVEIHGAHGYLLHEFLSPLSNKRTDRYGGSLENRMRLVLEVTKAVRAALPPRMFVGVRLSASEWTEGGFEIDEAVEVASALKEAGAVYICASSGGNAHGADIRVKPLYQAHLAEAIHRRAGIATRAVGLITRPAEAERLIAEDRTDMVALARAILADPRWPWRAAAELGADIPIVGQYQRSWPTMRHWVSP</sequence>
<evidence type="ECO:0000256" key="2">
    <source>
        <dbReference type="ARBA" id="ARBA00022630"/>
    </source>
</evidence>
<dbReference type="GO" id="GO:0050661">
    <property type="term" value="F:NADP binding"/>
    <property type="evidence" value="ECO:0007669"/>
    <property type="project" value="InterPro"/>
</dbReference>
<dbReference type="InterPro" id="IPR013785">
    <property type="entry name" value="Aldolase_TIM"/>
</dbReference>
<dbReference type="PANTHER" id="PTHR43303:SF4">
    <property type="entry name" value="NADPH DEHYDROGENASE C23G7.10C-RELATED"/>
    <property type="match status" value="1"/>
</dbReference>